<organism evidence="1">
    <name type="scientific">marine metagenome</name>
    <dbReference type="NCBI Taxonomy" id="408172"/>
    <lineage>
        <taxon>unclassified sequences</taxon>
        <taxon>metagenomes</taxon>
        <taxon>ecological metagenomes</taxon>
    </lineage>
</organism>
<dbReference type="EMBL" id="UINC01124218">
    <property type="protein sequence ID" value="SVD01215.1"/>
    <property type="molecule type" value="Genomic_DNA"/>
</dbReference>
<reference evidence="1" key="1">
    <citation type="submission" date="2018-05" db="EMBL/GenBank/DDBJ databases">
        <authorList>
            <person name="Lanie J.A."/>
            <person name="Ng W.-L."/>
            <person name="Kazmierczak K.M."/>
            <person name="Andrzejewski T.M."/>
            <person name="Davidsen T.M."/>
            <person name="Wayne K.J."/>
            <person name="Tettelin H."/>
            <person name="Glass J.I."/>
            <person name="Rusch D."/>
            <person name="Podicherti R."/>
            <person name="Tsui H.-C.T."/>
            <person name="Winkler M.E."/>
        </authorList>
    </citation>
    <scope>NUCLEOTIDE SEQUENCE</scope>
</reference>
<dbReference type="InterPro" id="IPR046070">
    <property type="entry name" value="DUF6029"/>
</dbReference>
<gene>
    <name evidence="1" type="ORF">METZ01_LOCUS354069</name>
</gene>
<sequence length="161" mass="18723">MKTRLAALMALFVGILSAQLEMNYSYEMKYGDGMQVKPLTQDTTDYLYFENLLDINTYYGDKIYIYSQLEYSNPPVYGNNRTSIDSILNTFYIEYSSDRYNIKLGDLYELYGRGLGFYTLQEQAIDYNNSIKGLTLNYFLKENLKVSTIIGTGKYDYRSNP</sequence>
<accession>A0A382RVM3</accession>
<dbReference type="Pfam" id="PF19494">
    <property type="entry name" value="DUF6029"/>
    <property type="match status" value="1"/>
</dbReference>
<dbReference type="AlphaFoldDB" id="A0A382RVM3"/>
<evidence type="ECO:0000313" key="1">
    <source>
        <dbReference type="EMBL" id="SVD01215.1"/>
    </source>
</evidence>
<proteinExistence type="predicted"/>
<protein>
    <submittedName>
        <fullName evidence="1">Uncharacterized protein</fullName>
    </submittedName>
</protein>
<name>A0A382RVM3_9ZZZZ</name>
<feature type="non-terminal residue" evidence="1">
    <location>
        <position position="161"/>
    </location>
</feature>